<feature type="region of interest" description="Disordered" evidence="16">
    <location>
        <begin position="179"/>
        <end position="200"/>
    </location>
</feature>
<keyword evidence="4 14" id="KW-0547">Nucleotide-binding</keyword>
<evidence type="ECO:0000256" key="9">
    <source>
        <dbReference type="ARBA" id="ARBA00023054"/>
    </source>
</evidence>
<comment type="subunit">
    <text evidence="13">Component of pre-60S ribosomal complexes.</text>
</comment>
<feature type="compositionally biased region" description="Acidic residues" evidence="16">
    <location>
        <begin position="186"/>
        <end position="195"/>
    </location>
</feature>
<keyword evidence="7 14" id="KW-0067">ATP-binding</keyword>
<evidence type="ECO:0000256" key="12">
    <source>
        <dbReference type="ARBA" id="ARBA00038002"/>
    </source>
</evidence>
<evidence type="ECO:0000256" key="8">
    <source>
        <dbReference type="ARBA" id="ARBA00022884"/>
    </source>
</evidence>
<feature type="compositionally biased region" description="Basic and acidic residues" evidence="16">
    <location>
        <begin position="661"/>
        <end position="675"/>
    </location>
</feature>
<evidence type="ECO:0000259" key="18">
    <source>
        <dbReference type="PROSITE" id="PS51194"/>
    </source>
</evidence>
<dbReference type="PROSITE" id="PS51192">
    <property type="entry name" value="HELICASE_ATP_BIND_1"/>
    <property type="match status" value="1"/>
</dbReference>
<dbReference type="SMART" id="SM00490">
    <property type="entry name" value="HELICc"/>
    <property type="match status" value="1"/>
</dbReference>
<keyword evidence="8 15" id="KW-0694">RNA-binding</keyword>
<dbReference type="Gene3D" id="3.40.50.300">
    <property type="entry name" value="P-loop containing nucleotide triphosphate hydrolases"/>
    <property type="match status" value="2"/>
</dbReference>
<keyword evidence="6 14" id="KW-0347">Helicase</keyword>
<dbReference type="OrthoDB" id="7396459at2759"/>
<evidence type="ECO:0000256" key="5">
    <source>
        <dbReference type="ARBA" id="ARBA00022801"/>
    </source>
</evidence>
<dbReference type="GO" id="GO:0005730">
    <property type="term" value="C:nucleolus"/>
    <property type="evidence" value="ECO:0007669"/>
    <property type="project" value="UniProtKB-SubCell"/>
</dbReference>
<evidence type="ECO:0000256" key="10">
    <source>
        <dbReference type="ARBA" id="ARBA00023242"/>
    </source>
</evidence>
<evidence type="ECO:0000256" key="11">
    <source>
        <dbReference type="ARBA" id="ARBA00037566"/>
    </source>
</evidence>
<name>A0A3M6ZX27_HORWE</name>
<dbReference type="InterPro" id="IPR011545">
    <property type="entry name" value="DEAD/DEAH_box_helicase_dom"/>
</dbReference>
<dbReference type="GO" id="GO:0016887">
    <property type="term" value="F:ATP hydrolysis activity"/>
    <property type="evidence" value="ECO:0007669"/>
    <property type="project" value="RHEA"/>
</dbReference>
<dbReference type="SUPFAM" id="SSF52540">
    <property type="entry name" value="P-loop containing nucleoside triphosphate hydrolases"/>
    <property type="match status" value="1"/>
</dbReference>
<dbReference type="SMART" id="SM00487">
    <property type="entry name" value="DEXDc"/>
    <property type="match status" value="1"/>
</dbReference>
<evidence type="ECO:0000256" key="2">
    <source>
        <dbReference type="ARBA" id="ARBA00022517"/>
    </source>
</evidence>
<comment type="similarity">
    <text evidence="12">Belongs to the DEAD box helicase family. DDX55/SPB4 subfamily.</text>
</comment>
<dbReference type="SMART" id="SM01178">
    <property type="entry name" value="DUF4217"/>
    <property type="match status" value="1"/>
</dbReference>
<dbReference type="PROSITE" id="PS00039">
    <property type="entry name" value="DEAD_ATP_HELICASE"/>
    <property type="match status" value="1"/>
</dbReference>
<dbReference type="GO" id="GO:0005524">
    <property type="term" value="F:ATP binding"/>
    <property type="evidence" value="ECO:0007669"/>
    <property type="project" value="UniProtKB-UniRule"/>
</dbReference>
<comment type="domain">
    <text evidence="15">The Q motif is unique to and characteristic of the DEAD box family of RNA helicases and controls ATP binding and hydrolysis.</text>
</comment>
<evidence type="ECO:0000256" key="13">
    <source>
        <dbReference type="ARBA" id="ARBA00038757"/>
    </source>
</evidence>
<dbReference type="GO" id="GO:0006364">
    <property type="term" value="P:rRNA processing"/>
    <property type="evidence" value="ECO:0007669"/>
    <property type="project" value="UniProtKB-KW"/>
</dbReference>
<evidence type="ECO:0000256" key="15">
    <source>
        <dbReference type="RuleBase" id="RU365068"/>
    </source>
</evidence>
<evidence type="ECO:0000259" key="17">
    <source>
        <dbReference type="PROSITE" id="PS51192"/>
    </source>
</evidence>
<dbReference type="InterPro" id="IPR014001">
    <property type="entry name" value="Helicase_ATP-bd"/>
</dbReference>
<dbReference type="Proteomes" id="UP000271337">
    <property type="component" value="Unassembled WGS sequence"/>
</dbReference>
<comment type="function">
    <text evidence="11">ATP-binding RNA helicase involved in the biogenesis of 60S ribosomal subunits. Binds 90S pre-ribosomal particles and dissociates from pre-60S ribosomal particles after processing of 27SB pre-rRNA. Required for the normal formation of 18S rRNA through the processing of pre-rRNAs at sites A0, A1 and A2, and the normal formation of 25S and 5.8S rRNAs through the processing of pre-rRNAs at sites C1 and C2.</text>
</comment>
<dbReference type="CDD" id="cd17960">
    <property type="entry name" value="DEADc_DDX55"/>
    <property type="match status" value="1"/>
</dbReference>
<comment type="function">
    <text evidence="15">RNA helicase.</text>
</comment>
<evidence type="ECO:0000256" key="16">
    <source>
        <dbReference type="SAM" id="MobiDB-lite"/>
    </source>
</evidence>
<evidence type="ECO:0000256" key="7">
    <source>
        <dbReference type="ARBA" id="ARBA00022840"/>
    </source>
</evidence>
<dbReference type="PROSITE" id="PS51194">
    <property type="entry name" value="HELICASE_CTER"/>
    <property type="match status" value="1"/>
</dbReference>
<comment type="caution">
    <text evidence="19">The sequence shown here is derived from an EMBL/GenBank/DDBJ whole genome shotgun (WGS) entry which is preliminary data.</text>
</comment>
<keyword evidence="3" id="KW-0698">rRNA processing</keyword>
<dbReference type="Pfam" id="PF13959">
    <property type="entry name" value="CTE_SPB4"/>
    <property type="match status" value="1"/>
</dbReference>
<dbReference type="InterPro" id="IPR025313">
    <property type="entry name" value="SPB4-like_CTE"/>
</dbReference>
<evidence type="ECO:0000256" key="14">
    <source>
        <dbReference type="RuleBase" id="RU000492"/>
    </source>
</evidence>
<evidence type="ECO:0000256" key="6">
    <source>
        <dbReference type="ARBA" id="ARBA00022806"/>
    </source>
</evidence>
<feature type="compositionally biased region" description="Basic and acidic residues" evidence="16">
    <location>
        <begin position="641"/>
        <end position="655"/>
    </location>
</feature>
<evidence type="ECO:0000313" key="19">
    <source>
        <dbReference type="EMBL" id="RMY19773.1"/>
    </source>
</evidence>
<evidence type="ECO:0000256" key="3">
    <source>
        <dbReference type="ARBA" id="ARBA00022552"/>
    </source>
</evidence>
<evidence type="ECO:0000256" key="1">
    <source>
        <dbReference type="ARBA" id="ARBA00004604"/>
    </source>
</evidence>
<dbReference type="PANTHER" id="PTHR24031">
    <property type="entry name" value="RNA HELICASE"/>
    <property type="match status" value="1"/>
</dbReference>
<dbReference type="GO" id="GO:0003724">
    <property type="term" value="F:RNA helicase activity"/>
    <property type="evidence" value="ECO:0007669"/>
    <property type="project" value="UniProtKB-EC"/>
</dbReference>
<dbReference type="AlphaFoldDB" id="A0A3M6ZX27"/>
<protein>
    <recommendedName>
        <fullName evidence="15">ATP-dependent RNA helicase</fullName>
        <ecNumber evidence="15">3.6.4.13</ecNumber>
    </recommendedName>
</protein>
<keyword evidence="2" id="KW-0690">Ribosome biogenesis</keyword>
<organism evidence="19 20">
    <name type="scientific">Hortaea werneckii</name>
    <name type="common">Black yeast</name>
    <name type="synonym">Cladosporium werneckii</name>
    <dbReference type="NCBI Taxonomy" id="91943"/>
    <lineage>
        <taxon>Eukaryota</taxon>
        <taxon>Fungi</taxon>
        <taxon>Dikarya</taxon>
        <taxon>Ascomycota</taxon>
        <taxon>Pezizomycotina</taxon>
        <taxon>Dothideomycetes</taxon>
        <taxon>Dothideomycetidae</taxon>
        <taxon>Mycosphaerellales</taxon>
        <taxon>Teratosphaeriaceae</taxon>
        <taxon>Hortaea</taxon>
    </lineage>
</organism>
<accession>A0A3M6ZX27</accession>
<keyword evidence="10" id="KW-0539">Nucleus</keyword>
<gene>
    <name evidence="19" type="ORF">D0867_04482</name>
</gene>
<dbReference type="Pfam" id="PF23681">
    <property type="entry name" value="CTT_SPB4"/>
    <property type="match status" value="1"/>
</dbReference>
<proteinExistence type="inferred from homology"/>
<comment type="catalytic activity">
    <reaction evidence="15">
        <text>ATP + H2O = ADP + phosphate + H(+)</text>
        <dbReference type="Rhea" id="RHEA:13065"/>
        <dbReference type="ChEBI" id="CHEBI:15377"/>
        <dbReference type="ChEBI" id="CHEBI:15378"/>
        <dbReference type="ChEBI" id="CHEBI:30616"/>
        <dbReference type="ChEBI" id="CHEBI:43474"/>
        <dbReference type="ChEBI" id="CHEBI:456216"/>
        <dbReference type="EC" id="3.6.4.13"/>
    </reaction>
</comment>
<comment type="subcellular location">
    <subcellularLocation>
        <location evidence="1">Nucleus</location>
        <location evidence="1">Nucleolus</location>
    </subcellularLocation>
</comment>
<feature type="region of interest" description="Disordered" evidence="16">
    <location>
        <begin position="484"/>
        <end position="503"/>
    </location>
</feature>
<dbReference type="Pfam" id="PF00271">
    <property type="entry name" value="Helicase_C"/>
    <property type="match status" value="1"/>
</dbReference>
<sequence length="702" mass="78538">MRFDRVGSSLGLTGTPTAGAELSWRHFLIREFGSFGYLTNLRHKRNAAASIGDFYKVYNSKSAASVDKKPKSFEALTPALAEWILDYTKSMGFARTTPVQAMAIPLLMGNKDLVVEAVTGSGKTLSFLIPIVTRLLNAEEPNKKGYVRSIVVAPTKELATQIYDVLVGLLKFHPASAAVLNPEPPSQDEDGDEDMVGDRPSAPTGPAVIPQLLIGGRTKLNEDLATFSSLNPNILIGTPKRMLEVLSSPKPIMKRHWFDLLVMDEADRLLDQNFALDLQRILELVPKERRTGLFSASVSEAVDELVRVGMRYPFKISAKVRSKSGALDKRTPESLKLCYLVTKPTQKLPTLKKVLHERQVEKSIVYVSTRAGVDYWNQILPTLLGVAVFPVHGDYKAPIRAKNLNRFRDSVTPAILLTTDVLARGIDIPDIDLVVQLDPPSQPKDFIHRCGRSGRAGKRGMALTFLHEGSEEDYVKYLSVQGTTVEPCPSPPRTTDDEASASTDAIRSLLRGKRELHDRSQKAFVSWVQAYTKTLPADIFNIKRFDWPELGRAWGLLRWPKMPELKRNFPQAAEDRTYGLMLPDNFTLEEVKYSDNVREQKRQDLIAARESGQPLPLSAKAAGGRPADERRRKEKAWSGQKEAKTQRENRREKKEVRRKADRVGKLDEAGKRKEMELEELIAKVREQNAAKADEGDFEGFGD</sequence>
<evidence type="ECO:0000313" key="20">
    <source>
        <dbReference type="Proteomes" id="UP000271337"/>
    </source>
</evidence>
<dbReference type="InterPro" id="IPR027417">
    <property type="entry name" value="P-loop_NTPase"/>
</dbReference>
<dbReference type="InterPro" id="IPR056330">
    <property type="entry name" value="CTT_SPB4"/>
</dbReference>
<feature type="region of interest" description="Disordered" evidence="16">
    <location>
        <begin position="608"/>
        <end position="675"/>
    </location>
</feature>
<feature type="domain" description="Helicase C-terminal" evidence="18">
    <location>
        <begin position="347"/>
        <end position="496"/>
    </location>
</feature>
<keyword evidence="5 14" id="KW-0378">Hydrolase</keyword>
<dbReference type="CDD" id="cd18787">
    <property type="entry name" value="SF2_C_DEAD"/>
    <property type="match status" value="1"/>
</dbReference>
<dbReference type="Pfam" id="PF00270">
    <property type="entry name" value="DEAD"/>
    <property type="match status" value="2"/>
</dbReference>
<reference evidence="19 20" key="1">
    <citation type="journal article" date="2018" name="BMC Genomics">
        <title>Genomic evidence for intraspecific hybridization in a clonal and extremely halotolerant yeast.</title>
        <authorList>
            <person name="Gostincar C."/>
            <person name="Stajich J.E."/>
            <person name="Zupancic J."/>
            <person name="Zalar P."/>
            <person name="Gunde-Cimerman N."/>
        </authorList>
    </citation>
    <scope>NUCLEOTIDE SEQUENCE [LARGE SCALE GENOMIC DNA]</scope>
    <source>
        <strain evidence="19 20">EXF-6669</strain>
    </source>
</reference>
<feature type="domain" description="Helicase ATP-binding" evidence="17">
    <location>
        <begin position="104"/>
        <end position="316"/>
    </location>
</feature>
<dbReference type="InterPro" id="IPR000629">
    <property type="entry name" value="RNA-helicase_DEAD-box_CS"/>
</dbReference>
<dbReference type="GO" id="GO:0003723">
    <property type="term" value="F:RNA binding"/>
    <property type="evidence" value="ECO:0007669"/>
    <property type="project" value="UniProtKB-UniRule"/>
</dbReference>
<dbReference type="EMBL" id="QWIL01000369">
    <property type="protein sequence ID" value="RMY19773.1"/>
    <property type="molecule type" value="Genomic_DNA"/>
</dbReference>
<dbReference type="VEuPathDB" id="FungiDB:BTJ68_07979"/>
<evidence type="ECO:0000256" key="4">
    <source>
        <dbReference type="ARBA" id="ARBA00022741"/>
    </source>
</evidence>
<dbReference type="InterPro" id="IPR001650">
    <property type="entry name" value="Helicase_C-like"/>
</dbReference>
<keyword evidence="9" id="KW-0175">Coiled coil</keyword>
<dbReference type="EC" id="3.6.4.13" evidence="15"/>